<evidence type="ECO:0000313" key="5">
    <source>
        <dbReference type="Proteomes" id="UP001141992"/>
    </source>
</evidence>
<dbReference type="GO" id="GO:0003824">
    <property type="term" value="F:catalytic activity"/>
    <property type="evidence" value="ECO:0007669"/>
    <property type="project" value="UniProtKB-ARBA"/>
</dbReference>
<keyword evidence="2" id="KW-0732">Signal</keyword>
<dbReference type="Proteomes" id="UP001141992">
    <property type="component" value="Unassembled WGS sequence"/>
</dbReference>
<feature type="region of interest" description="Disordered" evidence="1">
    <location>
        <begin position="2099"/>
        <end position="2131"/>
    </location>
</feature>
<dbReference type="SUPFAM" id="SSF51126">
    <property type="entry name" value="Pectin lyase-like"/>
    <property type="match status" value="1"/>
</dbReference>
<comment type="caution">
    <text evidence="4">The sequence shown here is derived from an EMBL/GenBank/DDBJ whole genome shotgun (WGS) entry which is preliminary data.</text>
</comment>
<dbReference type="Gene3D" id="2.160.20.10">
    <property type="entry name" value="Single-stranded right-handed beta-helix, Pectin lyase-like"/>
    <property type="match status" value="1"/>
</dbReference>
<dbReference type="SMART" id="SM00912">
    <property type="entry name" value="Haemagg_act"/>
    <property type="match status" value="1"/>
</dbReference>
<dbReference type="Pfam" id="PF05860">
    <property type="entry name" value="TPS"/>
    <property type="match status" value="1"/>
</dbReference>
<reference evidence="4" key="1">
    <citation type="submission" date="2022-12" db="EMBL/GenBank/DDBJ databases">
        <authorList>
            <person name="Voronina O.L."/>
            <person name="Kunda M.S."/>
            <person name="Ryzhova N."/>
            <person name="Aksenova E.I."/>
        </authorList>
    </citation>
    <scope>NUCLEOTIDE SEQUENCE</scope>
    <source>
        <strain evidence="4">SCCH136:Ach223948</strain>
    </source>
</reference>
<dbReference type="InterPro" id="IPR011050">
    <property type="entry name" value="Pectin_lyase_fold/virulence"/>
</dbReference>
<dbReference type="EMBL" id="JAPZVI010000025">
    <property type="protein sequence ID" value="MCZ8404480.1"/>
    <property type="molecule type" value="Genomic_DNA"/>
</dbReference>
<dbReference type="Pfam" id="PF05594">
    <property type="entry name" value="Fil_haemagg"/>
    <property type="match status" value="9"/>
</dbReference>
<dbReference type="NCBIfam" id="TIGR01731">
    <property type="entry name" value="fil_hemag_20aa"/>
    <property type="match status" value="15"/>
</dbReference>
<dbReference type="InterPro" id="IPR008638">
    <property type="entry name" value="FhaB/CdiA-like_TPS"/>
</dbReference>
<gene>
    <name evidence="4" type="ORF">O9570_23680</name>
</gene>
<dbReference type="InterPro" id="IPR010069">
    <property type="entry name" value="CdiA_FHA1_rpt"/>
</dbReference>
<organism evidence="4 5">
    <name type="scientific">Alcaligenes xylosoxydans xylosoxydans</name>
    <name type="common">Achromobacter xylosoxidans</name>
    <dbReference type="NCBI Taxonomy" id="85698"/>
    <lineage>
        <taxon>Bacteria</taxon>
        <taxon>Pseudomonadati</taxon>
        <taxon>Pseudomonadota</taxon>
        <taxon>Betaproteobacteria</taxon>
        <taxon>Burkholderiales</taxon>
        <taxon>Alcaligenaceae</taxon>
        <taxon>Achromobacter</taxon>
    </lineage>
</organism>
<feature type="signal peptide" evidence="2">
    <location>
        <begin position="1"/>
        <end position="23"/>
    </location>
</feature>
<proteinExistence type="predicted"/>
<dbReference type="NCBIfam" id="TIGR01901">
    <property type="entry name" value="adhes_NPXG"/>
    <property type="match status" value="1"/>
</dbReference>
<feature type="compositionally biased region" description="Pro residues" evidence="1">
    <location>
        <begin position="1170"/>
        <end position="1179"/>
    </location>
</feature>
<sequence>MSALRSLVVWLVLSTQVWTPALAQTLPISVDKSVAGQRPVVGVSRGVPVVDIAPPSAGGVSNNRFTQFNVGPSGVVLNNSGAGRQTQLAGPVAGNPMLGDRHAGIILNQVTAPNPSQLAGMLEVAGHRASVIVANPAGISCDGCGFLNANRATLTTGKPVIGADGALGFAVTEGRLAIEGAGLYGTNLGRLDLLARALEINAEVWADRLDVTAGAAHVDYASGAVAARTGDGPAPVVSLDTAALGGMYANSIRLIGTEAGVGVNIGGNLAALTGGLSVDVNGDVRIQPSGRLQAAADLSLRGAGDIVNDGALAAAGPLALRAANTVANNGAISSGASAAIRGDTLDLSGGKLVAGAELALDAGGALANRGGALYGGSVTLRASSLDNRGGKLASGATLSGRVMGALDNTGGTVAGAGLVDLGAGSIVNASGGVASAQDVRLHGDAGIDNRGGTIQAGGATRVDTGGAFDNRGGKLLGDTLALEAADVDNRDGVLRAEGQLALDAAGALRNQGGRLYGGIADVRAARIDNAGGKVLGGELTLNASGTMDNTGGSVAAEGQATLHAREVANAGGLIAANVLTLQAQGVLDNRAGLIQGDDALVLHAGRLDNRDTLAGSVEVANVAAGASAADAVLGLAGARITLETDVLDNQAGRVGASRELDLTTGALENTGGRLASQGDARLHVRELANADGEVAAGGALTLAAGDLRNDGRIHAGQDLQLSADTLTNGVAGELIGVRNIDLAIGGDLANAGLIDGGYTRIQAASLRNGGRVYGDRIAVQAPVLVNDADAVIASRGDMDLGADTLVNREHALLYAADDLRVGRGLDPAGLAAGQAGTLTNESATIEAGGDVRIAAESIQNLNPHFASEVAPVSHAERKIYYRLENGTELLDGATTWLCDSVTTSCGKDPAFLNDDPDRSLLLPSAQYPESRYGPPFDYVPRIKGEEGRDAPIPPAYAWVRPAGPFSSRVPVPRYKAGDRVWQVFGVPEPVPVPEPQRGQCDVVGCAKGSTAEREAALAINKSRHDELQARIRAFNADFNRRLVRNFFYYIVREDVSETRVTSTDPGRIVAGGDATFTGAVTNDKSRIIAGGALSVEGPGIDNRGAQGERRVTRVGMAVHTVTRRRHRNESRSHYEDTTASRRLEVAVGTVTDHADPADNGPAALPSATAPRPPAGVLPRPRPAARIVEVDAPGGQAVRVVTLPPVLPANGLYRVIRSPEAPALIVTDRQFIGARAIVSSDLLLRRINRDPGLVLKRLGDGFYEQKQVAEQIMLATGKRFVGDYTDNESQYKALLAAGADFAGRFGLALGTALTEDQMRQLSGDIVWMVETTVTLPDGSRQQVLAPQVYLAVKAGDLRGDGTLIAGGDTRISVSGDVANSGTLGARNALIVDGRNIRNTVGTLQGGSIDLNARNDIDNLAGLLKGGAVTLQAGRDVNLAASTRSDASGGVSSTRIDGVARIDAGAFDIRAGRDIAIQAGVISATGDGRLRAGHDIDLGAAETRYAESFHYDSRNRAEMRAVADVGTRIAAGGDLLLFADNDVNARAADVSAGQRLGVGAMRDINVLAGNAAGHTYNETYFKDKGFLSSKKTHRKSEADWTEAVSSTFTGDRVRLMARRDVNVAGSNVAAQNQLTLAGGRDVSIAAVGNTSREYEYSKVAKSGFGALGGISYGTRQVTDAVDTHRGLNTGSAIGSVAGNVLIDAGSSLAVIGSDVLARQGNIALTGRDIRIAGGADTLRQRESHEIRQTGLTVTASTPVVDAARTGIRMAEAGRKVDNPIMAALAGGTAGLAARNAYDAVKADPGSAGGARIGIGLGGSTQTTTMDRRETLSTGSRIAAGGDLLIAARGGSQTSTLTITGSDVSAGNDALLRAEGDILLRAASNHTEQNTHSKSRGASIGVSMAIGKDRSGLMLDVGVNAGRGREDGSDVTWRPSRVTAGNVLDLQSGGDTGLVGASARGRRIVADIAKNLRIESLQDISIYAASNSNAGIAASLCLYYCAGQGGSISGSLGAGAMKSDWRSVTDQAGLWAGDQGFQVDVGRNTRLVGGIIAGSGRGGEDGANRLSTGTLHVADIDNRARYSGHQIGISGGYNIGAATGDASHPAATGANVGEQAEGGARASGPGAPQSKSGLAANAPAIAAAGGKADSSTRSAISVGSITIRDPAGQQALTNTSADEVIASLNRDTAGALNTLKPIFDKEKIQAGFDIASEAARQAGQFLTNRAAEAKALKDAMDAAPEGPAKEHLRARYEDVRKWAPGGGYREALTAVTLAAGGNVTGGASQFVQAAAVDYLQSLGAARIKEIAPLLGGEGSPGHVALHALLGCAGAAATGASCGAGASGASAAIVIGQLMEHALGEPTSKLDPVEREARINLVTSLLGGLTAALDPTAVAAVNDAARLELENNQFVVPPPPMGPASIGGTLGGVGRRGSNGVSSADENIARHLTRAWNWLFETDSGPEEARGPLETPAVPPGGDARVPGYAGERRETGGTPGYEADRGNPGTPSYDADENPHPGGSVTPMPEPQGPQIILNSASRPDSVKTAARRLGVDLNAVTVSGNGIAHVVIGVTDSLNFSDIQTIVNFVGSMGAKSIEVDSGYLANPKLDALLQSFARSGRPLYGGTVKFNSRSSGDYVITFPVGNK</sequence>
<feature type="region of interest" description="Disordered" evidence="1">
    <location>
        <begin position="2455"/>
        <end position="2537"/>
    </location>
</feature>
<protein>
    <submittedName>
        <fullName evidence="4">Hemagglutinin repeat-containing protein</fullName>
    </submittedName>
</protein>
<feature type="region of interest" description="Disordered" evidence="1">
    <location>
        <begin position="1153"/>
        <end position="1179"/>
    </location>
</feature>
<dbReference type="InterPro" id="IPR008619">
    <property type="entry name" value="Filamentous_hemagglutn_rpt"/>
</dbReference>
<dbReference type="InterPro" id="IPR025157">
    <property type="entry name" value="Hemagglutinin_rpt"/>
</dbReference>
<dbReference type="RefSeq" id="WP_054438197.1">
    <property type="nucleotide sequence ID" value="NZ_CYTI01000004.1"/>
</dbReference>
<evidence type="ECO:0000256" key="1">
    <source>
        <dbReference type="SAM" id="MobiDB-lite"/>
    </source>
</evidence>
<dbReference type="Pfam" id="PF13332">
    <property type="entry name" value="Fil_haemagg_2"/>
    <property type="match status" value="3"/>
</dbReference>
<name>A0A9X3R7L6_ALCXX</name>
<feature type="domain" description="Filamentous haemagglutinin FhaB/tRNA nuclease CdiA-like TPS" evidence="3">
    <location>
        <begin position="44"/>
        <end position="164"/>
    </location>
</feature>
<accession>A0A9X3R7L6</accession>
<dbReference type="InterPro" id="IPR012334">
    <property type="entry name" value="Pectin_lyas_fold"/>
</dbReference>
<evidence type="ECO:0000313" key="4">
    <source>
        <dbReference type="EMBL" id="MCZ8404480.1"/>
    </source>
</evidence>
<feature type="chain" id="PRO_5040894855" evidence="2">
    <location>
        <begin position="24"/>
        <end position="2642"/>
    </location>
</feature>
<evidence type="ECO:0000256" key="2">
    <source>
        <dbReference type="SAM" id="SignalP"/>
    </source>
</evidence>
<evidence type="ECO:0000259" key="3">
    <source>
        <dbReference type="SMART" id="SM00912"/>
    </source>
</evidence>